<keyword evidence="8" id="KW-1185">Reference proteome</keyword>
<feature type="compositionally biased region" description="Low complexity" evidence="6">
    <location>
        <begin position="1031"/>
        <end position="1045"/>
    </location>
</feature>
<dbReference type="EMBL" id="JAINUG010000006">
    <property type="protein sequence ID" value="KAJ8416511.1"/>
    <property type="molecule type" value="Genomic_DNA"/>
</dbReference>
<feature type="compositionally biased region" description="Low complexity" evidence="6">
    <location>
        <begin position="439"/>
        <end position="456"/>
    </location>
</feature>
<feature type="compositionally biased region" description="Polar residues" evidence="6">
    <location>
        <begin position="382"/>
        <end position="396"/>
    </location>
</feature>
<evidence type="ECO:0000256" key="4">
    <source>
        <dbReference type="ARBA" id="ARBA00023242"/>
    </source>
</evidence>
<gene>
    <name evidence="7" type="ORF">AAFF_G00357990</name>
</gene>
<feature type="compositionally biased region" description="Polar residues" evidence="6">
    <location>
        <begin position="539"/>
        <end position="553"/>
    </location>
</feature>
<feature type="region of interest" description="Disordered" evidence="6">
    <location>
        <begin position="251"/>
        <end position="275"/>
    </location>
</feature>
<feature type="coiled-coil region" evidence="5">
    <location>
        <begin position="811"/>
        <end position="918"/>
    </location>
</feature>
<feature type="compositionally biased region" description="Polar residues" evidence="6">
    <location>
        <begin position="1046"/>
        <end position="1063"/>
    </location>
</feature>
<dbReference type="Proteomes" id="UP001221898">
    <property type="component" value="Unassembled WGS sequence"/>
</dbReference>
<sequence length="1063" mass="115811">MHLVLDSGDQNGNQVSCNSDKVSSPDSMRSISSLSSSSRGSPADVEMLDCCLSKDPPAEHVTVDRMLTNEHLSPTPFLALHCGQKEGIAHLEFREKSKSVCLDTKSDNWNENLSLVQEHYGNPIGCRSAGSDGSADSSPDSAMTEGSEGPAVPGHRGSSDDGRDSTMSVSSGEMVMRKNSFSLNDSESDKSLSIFLIGESTGPASTPTEMGMLSVVLPDVHEGLQDKSQTGVADEDINSQRDVGYNHLDAARGHEAPKSVANKHPKTDPKRFPQPDFKNIKAKIMSRPTIPLKVPNFARVMPTPGKSAPAHLNTLVGPPIKAVQRKEESVDGNKRHRLSLSKNKGVVPKAGPRRVSECDSALKPKTHRDPTVVSLKREMPANGSSSINNITVTTVLTPPEHGHPKNTFQQDETPGSTSRCSSVSSKLAAASDGSKGRVGQRPSPGRGRGASSSQAPTANLRLPPPVAKLNLGTSSKDGRTSGSMSVSRTKHIPTAGNQKMRLTERPSVAAAIVAGTKPTLSPGLAGTRPAAGSKLPVKSQDQAESLKPSSLTGIHSEPGLATDGTRASAPAACKAESKATRPVASGAPAPRLLGKTAIPKAAGIRNRVQSPQGKGMTAGSKNAALPNQSPSMSVAGPLQRTGSVRFQRTGTASSVDKNKQKASPRTPQQQQQPQPQTNGQPELLPTERKPLGTEHYRAQCEKSNQCIQQLKKLLGSGNRRFEAIAVVIQHIVTERDEALKQHQNVSQELVTLRGELVTSATSCVNLEREKDELRVAFEGVLQKVQEQHQSDLADLEERLKTFYSTEWEKVHQAYQEEANKCKNQMQQQVEDLKSKHETLRKELEDSHAEKFESLKQQYETTFEELRKTHGEELGTLDKTLKEAEAKLSEQIKDLTVENNALNVKLKAEEDRRRMLAEKNLKDSHTLYLEQELESLKVVLDIKNKQLHQQDKKLMAIDKLMERNVKLDECLKKVQQENEDFRARMDKHAAVSRQLWTEQAVLQETLQKESIVNKRLSMENEELLWKLHNGDLSSPSKLSPTSPSKTFQSPCNTSFSSSAPVSPR</sequence>
<feature type="region of interest" description="Disordered" evidence="6">
    <location>
        <begin position="344"/>
        <end position="503"/>
    </location>
</feature>
<comment type="subcellular location">
    <subcellularLocation>
        <location evidence="1">Nucleus</location>
    </subcellularLocation>
</comment>
<evidence type="ECO:0008006" key="9">
    <source>
        <dbReference type="Google" id="ProtNLM"/>
    </source>
</evidence>
<feature type="compositionally biased region" description="Low complexity" evidence="6">
    <location>
        <begin position="24"/>
        <end position="41"/>
    </location>
</feature>
<dbReference type="AlphaFoldDB" id="A0AAD7TAC7"/>
<evidence type="ECO:0000256" key="2">
    <source>
        <dbReference type="ARBA" id="ARBA00007585"/>
    </source>
</evidence>
<evidence type="ECO:0000256" key="5">
    <source>
        <dbReference type="SAM" id="Coils"/>
    </source>
</evidence>
<feature type="compositionally biased region" description="Polar residues" evidence="6">
    <location>
        <begin position="8"/>
        <end position="22"/>
    </location>
</feature>
<dbReference type="Gene3D" id="1.20.120.20">
    <property type="entry name" value="Apolipoprotein"/>
    <property type="match status" value="1"/>
</dbReference>
<evidence type="ECO:0000256" key="3">
    <source>
        <dbReference type="ARBA" id="ARBA00023054"/>
    </source>
</evidence>
<feature type="region of interest" description="Disordered" evidence="6">
    <location>
        <begin position="124"/>
        <end position="172"/>
    </location>
</feature>
<keyword evidence="3 5" id="KW-0175">Coiled coil</keyword>
<feature type="region of interest" description="Disordered" evidence="6">
    <location>
        <begin position="1029"/>
        <end position="1063"/>
    </location>
</feature>
<evidence type="ECO:0000313" key="7">
    <source>
        <dbReference type="EMBL" id="KAJ8416511.1"/>
    </source>
</evidence>
<dbReference type="GO" id="GO:0008017">
    <property type="term" value="F:microtubule binding"/>
    <property type="evidence" value="ECO:0007669"/>
    <property type="project" value="TreeGrafter"/>
</dbReference>
<feature type="coiled-coil region" evidence="5">
    <location>
        <begin position="956"/>
        <end position="990"/>
    </location>
</feature>
<evidence type="ECO:0000256" key="1">
    <source>
        <dbReference type="ARBA" id="ARBA00004123"/>
    </source>
</evidence>
<feature type="region of interest" description="Disordered" evidence="6">
    <location>
        <begin position="1"/>
        <end position="42"/>
    </location>
</feature>
<comment type="caution">
    <text evidence="7">The sequence shown here is derived from an EMBL/GenBank/DDBJ whole genome shotgun (WGS) entry which is preliminary data.</text>
</comment>
<protein>
    <recommendedName>
        <fullName evidence="9">Microtubule-associated tumor suppressor 1</fullName>
    </recommendedName>
</protein>
<dbReference type="PANTHER" id="PTHR24200">
    <property type="entry name" value="TOUCAN, ISOFORM A"/>
    <property type="match status" value="1"/>
</dbReference>
<evidence type="ECO:0000313" key="8">
    <source>
        <dbReference type="Proteomes" id="UP001221898"/>
    </source>
</evidence>
<name>A0AAD7TAC7_9TELE</name>
<feature type="compositionally biased region" description="Low complexity" evidence="6">
    <location>
        <begin position="128"/>
        <end position="142"/>
    </location>
</feature>
<feature type="compositionally biased region" description="Polar residues" evidence="6">
    <location>
        <begin position="471"/>
        <end position="487"/>
    </location>
</feature>
<feature type="compositionally biased region" description="Low complexity" evidence="6">
    <location>
        <begin position="667"/>
        <end position="676"/>
    </location>
</feature>
<evidence type="ECO:0000256" key="6">
    <source>
        <dbReference type="SAM" id="MobiDB-lite"/>
    </source>
</evidence>
<accession>A0AAD7TAC7</accession>
<proteinExistence type="inferred from homology"/>
<comment type="similarity">
    <text evidence="2">Belongs to the MTUS1 family.</text>
</comment>
<dbReference type="PANTHER" id="PTHR24200:SF7">
    <property type="entry name" value="MICROTUBULE-ASSOCIATED TUMOR SUPPRESSOR 1"/>
    <property type="match status" value="1"/>
</dbReference>
<feature type="compositionally biased region" description="Polar residues" evidence="6">
    <location>
        <begin position="406"/>
        <end position="425"/>
    </location>
</feature>
<feature type="compositionally biased region" description="Polar residues" evidence="6">
    <location>
        <begin position="640"/>
        <end position="666"/>
    </location>
</feature>
<dbReference type="InterPro" id="IPR051293">
    <property type="entry name" value="MTUS1/CCDC69"/>
</dbReference>
<feature type="region of interest" description="Disordered" evidence="6">
    <location>
        <begin position="518"/>
        <end position="687"/>
    </location>
</feature>
<dbReference type="GO" id="GO:0005737">
    <property type="term" value="C:cytoplasm"/>
    <property type="evidence" value="ECO:0007669"/>
    <property type="project" value="TreeGrafter"/>
</dbReference>
<feature type="compositionally biased region" description="Basic and acidic residues" evidence="6">
    <location>
        <begin position="354"/>
        <end position="379"/>
    </location>
</feature>
<keyword evidence="4" id="KW-0539">Nucleus</keyword>
<organism evidence="7 8">
    <name type="scientific">Aldrovandia affinis</name>
    <dbReference type="NCBI Taxonomy" id="143900"/>
    <lineage>
        <taxon>Eukaryota</taxon>
        <taxon>Metazoa</taxon>
        <taxon>Chordata</taxon>
        <taxon>Craniata</taxon>
        <taxon>Vertebrata</taxon>
        <taxon>Euteleostomi</taxon>
        <taxon>Actinopterygii</taxon>
        <taxon>Neopterygii</taxon>
        <taxon>Teleostei</taxon>
        <taxon>Notacanthiformes</taxon>
        <taxon>Halosauridae</taxon>
        <taxon>Aldrovandia</taxon>
    </lineage>
</organism>
<feature type="coiled-coil region" evidence="5">
    <location>
        <begin position="735"/>
        <end position="783"/>
    </location>
</feature>
<reference evidence="7" key="1">
    <citation type="journal article" date="2023" name="Science">
        <title>Genome structures resolve the early diversification of teleost fishes.</title>
        <authorList>
            <person name="Parey E."/>
            <person name="Louis A."/>
            <person name="Montfort J."/>
            <person name="Bouchez O."/>
            <person name="Roques C."/>
            <person name="Iampietro C."/>
            <person name="Lluch J."/>
            <person name="Castinel A."/>
            <person name="Donnadieu C."/>
            <person name="Desvignes T."/>
            <person name="Floi Bucao C."/>
            <person name="Jouanno E."/>
            <person name="Wen M."/>
            <person name="Mejri S."/>
            <person name="Dirks R."/>
            <person name="Jansen H."/>
            <person name="Henkel C."/>
            <person name="Chen W.J."/>
            <person name="Zahm M."/>
            <person name="Cabau C."/>
            <person name="Klopp C."/>
            <person name="Thompson A.W."/>
            <person name="Robinson-Rechavi M."/>
            <person name="Braasch I."/>
            <person name="Lecointre G."/>
            <person name="Bobe J."/>
            <person name="Postlethwait J.H."/>
            <person name="Berthelot C."/>
            <person name="Roest Crollius H."/>
            <person name="Guiguen Y."/>
        </authorList>
    </citation>
    <scope>NUCLEOTIDE SEQUENCE</scope>
    <source>
        <strain evidence="7">NC1722</strain>
    </source>
</reference>
<dbReference type="GO" id="GO:0005634">
    <property type="term" value="C:nucleus"/>
    <property type="evidence" value="ECO:0007669"/>
    <property type="project" value="UniProtKB-SubCell"/>
</dbReference>